<dbReference type="InterPro" id="IPR003400">
    <property type="entry name" value="ExbD"/>
</dbReference>
<proteinExistence type="predicted"/>
<evidence type="ECO:0000256" key="1">
    <source>
        <dbReference type="ARBA" id="ARBA00004162"/>
    </source>
</evidence>
<dbReference type="Pfam" id="PF02472">
    <property type="entry name" value="ExbD"/>
    <property type="match status" value="1"/>
</dbReference>
<name>A0A645EIU4_9ZZZZ</name>
<comment type="caution">
    <text evidence="6">The sequence shown here is derived from an EMBL/GenBank/DDBJ whole genome shotgun (WGS) entry which is preliminary data.</text>
</comment>
<keyword evidence="5" id="KW-0472">Membrane</keyword>
<dbReference type="Gene3D" id="3.30.420.270">
    <property type="match status" value="1"/>
</dbReference>
<reference evidence="6" key="1">
    <citation type="submission" date="2019-08" db="EMBL/GenBank/DDBJ databases">
        <authorList>
            <person name="Kucharzyk K."/>
            <person name="Murdoch R.W."/>
            <person name="Higgins S."/>
            <person name="Loffler F."/>
        </authorList>
    </citation>
    <scope>NUCLEOTIDE SEQUENCE</scope>
</reference>
<evidence type="ECO:0000256" key="3">
    <source>
        <dbReference type="ARBA" id="ARBA00022692"/>
    </source>
</evidence>
<organism evidence="6">
    <name type="scientific">bioreactor metagenome</name>
    <dbReference type="NCBI Taxonomy" id="1076179"/>
    <lineage>
        <taxon>unclassified sequences</taxon>
        <taxon>metagenomes</taxon>
        <taxon>ecological metagenomes</taxon>
    </lineage>
</organism>
<dbReference type="AlphaFoldDB" id="A0A645EIU4"/>
<evidence type="ECO:0008006" key="7">
    <source>
        <dbReference type="Google" id="ProtNLM"/>
    </source>
</evidence>
<keyword evidence="2" id="KW-1003">Cell membrane</keyword>
<evidence type="ECO:0000313" key="6">
    <source>
        <dbReference type="EMBL" id="MPN01250.1"/>
    </source>
</evidence>
<comment type="subcellular location">
    <subcellularLocation>
        <location evidence="1">Cell membrane</location>
        <topology evidence="1">Single-pass membrane protein</topology>
    </subcellularLocation>
</comment>
<evidence type="ECO:0000256" key="2">
    <source>
        <dbReference type="ARBA" id="ARBA00022475"/>
    </source>
</evidence>
<gene>
    <name evidence="6" type="ORF">SDC9_148456</name>
</gene>
<dbReference type="GO" id="GO:0022857">
    <property type="term" value="F:transmembrane transporter activity"/>
    <property type="evidence" value="ECO:0007669"/>
    <property type="project" value="InterPro"/>
</dbReference>
<protein>
    <recommendedName>
        <fullName evidence="7">Biopolymer transport protein ExbD</fullName>
    </recommendedName>
</protein>
<keyword evidence="3" id="KW-0812">Transmembrane</keyword>
<keyword evidence="4" id="KW-1133">Transmembrane helix</keyword>
<evidence type="ECO:0000256" key="4">
    <source>
        <dbReference type="ARBA" id="ARBA00022989"/>
    </source>
</evidence>
<evidence type="ECO:0000256" key="5">
    <source>
        <dbReference type="ARBA" id="ARBA00023136"/>
    </source>
</evidence>
<dbReference type="GO" id="GO:0005886">
    <property type="term" value="C:plasma membrane"/>
    <property type="evidence" value="ECO:0007669"/>
    <property type="project" value="UniProtKB-SubCell"/>
</dbReference>
<dbReference type="EMBL" id="VSSQ01047267">
    <property type="protein sequence ID" value="MPN01250.1"/>
    <property type="molecule type" value="Genomic_DNA"/>
</dbReference>
<sequence length="78" mass="8680">MRSEEAIYVTLQIDGSLLWDKIPVSEEELAIKIMEAEKSNTLVLLAADRNVPYGKVATLLSRLHEKGLGQISLALQEE</sequence>
<accession>A0A645EIU4</accession>